<dbReference type="EMBL" id="MT141347">
    <property type="protein sequence ID" value="QJA58936.1"/>
    <property type="molecule type" value="Genomic_DNA"/>
</dbReference>
<feature type="domain" description="Peptidase S74" evidence="1">
    <location>
        <begin position="327"/>
        <end position="451"/>
    </location>
</feature>
<dbReference type="AlphaFoldDB" id="A0A6M3IN79"/>
<evidence type="ECO:0000313" key="2">
    <source>
        <dbReference type="EMBL" id="QJA58936.1"/>
    </source>
</evidence>
<dbReference type="Pfam" id="PF13884">
    <property type="entry name" value="Peptidase_S74"/>
    <property type="match status" value="1"/>
</dbReference>
<accession>A0A6M3IN79</accession>
<sequence length="452" mass="47199">MNSKVKKIIEWTVLLCVAWGGQYLWSAVGDPILVPGSTEQTTLGTISTGTWEGTTIAVDQGGTGQTSYTNGQLLIGNTTGNTLGKATISAVVNETDVTLGASSITIGIVDPLIVGKGGSGVATLTDGGILLGSGTGAITAMSVLADSEIIVGDGTTDPVAESGATLRTTIGVGAGDSPQFAGIGIGIAPAYSGDIRDGKQGLTGSNVDHGMTTWATTETYGLLETESATNGGLRIWGFSDNADQRAMAILGIIGVTDPTDTVPAIELVGAKKNGTTAQALAASETVLQVENWGTNLATILGDGSVRFDQYGAGDLQTDASGNITAVSDDSLKDIQSNVTATLEQVCQLQGIVYKFKKESGFDYIDEYVGFSANDVEKVFPKVVYDKRRVYHPAIKAGTIDIRTGIAYKTDISAWIEEIPTTRTMSTRSLIPYIIEALKEIQIRLIALERKVE</sequence>
<gene>
    <name evidence="2" type="ORF">MM415B01381_0011</name>
</gene>
<dbReference type="PROSITE" id="PS51688">
    <property type="entry name" value="ICA"/>
    <property type="match status" value="1"/>
</dbReference>
<evidence type="ECO:0000259" key="1">
    <source>
        <dbReference type="PROSITE" id="PS51688"/>
    </source>
</evidence>
<organism evidence="2">
    <name type="scientific">viral metagenome</name>
    <dbReference type="NCBI Taxonomy" id="1070528"/>
    <lineage>
        <taxon>unclassified sequences</taxon>
        <taxon>metagenomes</taxon>
        <taxon>organismal metagenomes</taxon>
    </lineage>
</organism>
<protein>
    <submittedName>
        <fullName evidence="2">Putative peptidase</fullName>
    </submittedName>
</protein>
<dbReference type="InterPro" id="IPR030392">
    <property type="entry name" value="S74_ICA"/>
</dbReference>
<name>A0A6M3IN79_9ZZZZ</name>
<reference evidence="2" key="1">
    <citation type="submission" date="2020-03" db="EMBL/GenBank/DDBJ databases">
        <title>The deep terrestrial virosphere.</title>
        <authorList>
            <person name="Holmfeldt K."/>
            <person name="Nilsson E."/>
            <person name="Simone D."/>
            <person name="Lopez-Fernandez M."/>
            <person name="Wu X."/>
            <person name="de Brujin I."/>
            <person name="Lundin D."/>
            <person name="Andersson A."/>
            <person name="Bertilsson S."/>
            <person name="Dopson M."/>
        </authorList>
    </citation>
    <scope>NUCLEOTIDE SEQUENCE</scope>
    <source>
        <strain evidence="2">MM415B01381</strain>
    </source>
</reference>
<proteinExistence type="predicted"/>